<evidence type="ECO:0000313" key="2">
    <source>
        <dbReference type="Proteomes" id="UP000315496"/>
    </source>
</evidence>
<reference evidence="1 2" key="1">
    <citation type="submission" date="2019-05" db="EMBL/GenBank/DDBJ databases">
        <title>The compact genome of Giardia muris reveals important steps in the evolution of intestinal protozoan parasites.</title>
        <authorList>
            <person name="Xu F."/>
            <person name="Jimenez-Gonzalez A."/>
            <person name="Einarsson E."/>
            <person name="Astvaldsson A."/>
            <person name="Peirasmaki D."/>
            <person name="Eckmann L."/>
            <person name="Andersson J.O."/>
            <person name="Svard S.G."/>
            <person name="Jerlstrom-Hultqvist J."/>
        </authorList>
    </citation>
    <scope>NUCLEOTIDE SEQUENCE [LARGE SCALE GENOMIC DNA]</scope>
    <source>
        <strain evidence="1 2">Roberts-Thomson</strain>
    </source>
</reference>
<organism evidence="1 2">
    <name type="scientific">Giardia muris</name>
    <dbReference type="NCBI Taxonomy" id="5742"/>
    <lineage>
        <taxon>Eukaryota</taxon>
        <taxon>Metamonada</taxon>
        <taxon>Diplomonadida</taxon>
        <taxon>Hexamitidae</taxon>
        <taxon>Giardiinae</taxon>
        <taxon>Giardia</taxon>
    </lineage>
</organism>
<accession>A0A4Z1T8V6</accession>
<sequence length="679" mass="77027">MSFLITELSFLNIERLSGTPLAQRVLRVSRMLHGQTSLEHQRTRPRCRVYDDELRQLSLTPDLLQKYQDFSETLRYIISQQLPRGDDPAVLRQKPIFVATNPDTYSTLLAEVAVPQSPLHRYSVVFLCPFTLSRATGIPLSRGSLKELLPYLRQDHSAGTARTPIVSEEFRYQLSRHGKLDLSIEPSVKRELLDAPEPPDAKASTSASKASSILTVHATQKACELISEALDVLLKSYRERFSLYLHICHRYSLDLPKAEAVPKQVRLRVEANDYITQSFFDSHMRGHNVEIRHAMHGLSFIKFTSIDDLERAQAVMTTMLRNQTNSNVSGSSGSGRRIIFFMEPTRVNIWPAPPHAVCFPGLVLTDPTMTSIRLPVSKDPALVLAQPNVDFVQGATPNEDSYKFAPSSSALLMYMIDGSGTVPRPGEALLARQQRMSSSLSYTLTEPQSDILLRLARRLEIQCDTSPRRTTLREKEFKEPTRFEKRIIPGVERVSQSASVMACVQLRGIHPSTHPKDIAGFIKSNNCSELLSWGRYNMFSHGTGPVLRPQGQDYWLLVCNTERDAQSLMGNMRGKRFMGHCVAYELSTSPIDLQELRKSVTYNIPDGVQMPCIAFSFKKARTDGARRFQLPSNYQPPDLIRDCGNFTVLFYWNRRAGDQAYDYYRRHVNAAEYQRFDLE</sequence>
<dbReference type="AlphaFoldDB" id="A0A4Z1T8V6"/>
<gene>
    <name evidence="1" type="ORF">GMRT_12281</name>
</gene>
<dbReference type="EMBL" id="VDLU01000001">
    <property type="protein sequence ID" value="TNJ30563.1"/>
    <property type="molecule type" value="Genomic_DNA"/>
</dbReference>
<dbReference type="OrthoDB" id="10252391at2759"/>
<proteinExistence type="predicted"/>
<comment type="caution">
    <text evidence="1">The sequence shown here is derived from an EMBL/GenBank/DDBJ whole genome shotgun (WGS) entry which is preliminary data.</text>
</comment>
<dbReference type="Proteomes" id="UP000315496">
    <property type="component" value="Chromosome 1"/>
</dbReference>
<protein>
    <submittedName>
        <fullName evidence="1">Uncharacterized protein</fullName>
    </submittedName>
</protein>
<keyword evidence="2" id="KW-1185">Reference proteome</keyword>
<dbReference type="VEuPathDB" id="GiardiaDB:GMRT_12281"/>
<name>A0A4Z1T8V6_GIAMU</name>
<evidence type="ECO:0000313" key="1">
    <source>
        <dbReference type="EMBL" id="TNJ30563.1"/>
    </source>
</evidence>